<accession>A0A4C1XKD9</accession>
<keyword evidence="2" id="KW-1185">Reference proteome</keyword>
<dbReference type="AlphaFoldDB" id="A0A4C1XKD9"/>
<dbReference type="EMBL" id="BGZK01000873">
    <property type="protein sequence ID" value="GBP63580.1"/>
    <property type="molecule type" value="Genomic_DNA"/>
</dbReference>
<evidence type="ECO:0000313" key="2">
    <source>
        <dbReference type="Proteomes" id="UP000299102"/>
    </source>
</evidence>
<name>A0A4C1XKD9_EUMVA</name>
<organism evidence="1 2">
    <name type="scientific">Eumeta variegata</name>
    <name type="common">Bagworm moth</name>
    <name type="synonym">Eumeta japonica</name>
    <dbReference type="NCBI Taxonomy" id="151549"/>
    <lineage>
        <taxon>Eukaryota</taxon>
        <taxon>Metazoa</taxon>
        <taxon>Ecdysozoa</taxon>
        <taxon>Arthropoda</taxon>
        <taxon>Hexapoda</taxon>
        <taxon>Insecta</taxon>
        <taxon>Pterygota</taxon>
        <taxon>Neoptera</taxon>
        <taxon>Endopterygota</taxon>
        <taxon>Lepidoptera</taxon>
        <taxon>Glossata</taxon>
        <taxon>Ditrysia</taxon>
        <taxon>Tineoidea</taxon>
        <taxon>Psychidae</taxon>
        <taxon>Oiketicinae</taxon>
        <taxon>Eumeta</taxon>
    </lineage>
</organism>
<gene>
    <name evidence="1" type="ORF">EVAR_97597_1</name>
</gene>
<sequence length="90" mass="10503">MDSDPPRKMYEIFKDWTSYDTKIHITFLVTEQVQLYTLEKLMNRTHAPRYAQVQCSVDATPARARAPRSSASTEVYAASLQRTRNICVWF</sequence>
<reference evidence="1 2" key="1">
    <citation type="journal article" date="2019" name="Commun. Biol.">
        <title>The bagworm genome reveals a unique fibroin gene that provides high tensile strength.</title>
        <authorList>
            <person name="Kono N."/>
            <person name="Nakamura H."/>
            <person name="Ohtoshi R."/>
            <person name="Tomita M."/>
            <person name="Numata K."/>
            <person name="Arakawa K."/>
        </authorList>
    </citation>
    <scope>NUCLEOTIDE SEQUENCE [LARGE SCALE GENOMIC DNA]</scope>
</reference>
<proteinExistence type="predicted"/>
<dbReference type="Proteomes" id="UP000299102">
    <property type="component" value="Unassembled WGS sequence"/>
</dbReference>
<evidence type="ECO:0000313" key="1">
    <source>
        <dbReference type="EMBL" id="GBP63580.1"/>
    </source>
</evidence>
<comment type="caution">
    <text evidence="1">The sequence shown here is derived from an EMBL/GenBank/DDBJ whole genome shotgun (WGS) entry which is preliminary data.</text>
</comment>
<protein>
    <submittedName>
        <fullName evidence="1">Uncharacterized protein</fullName>
    </submittedName>
</protein>